<dbReference type="FunFam" id="2.170.130.10:FF:000003">
    <property type="entry name" value="SusC/RagA family TonB-linked outer membrane protein"/>
    <property type="match status" value="1"/>
</dbReference>
<comment type="similarity">
    <text evidence="4">Belongs to the TonB-dependent receptor family.</text>
</comment>
<dbReference type="InterPro" id="IPR011662">
    <property type="entry name" value="Secretin/TonB_short_N"/>
</dbReference>
<dbReference type="SUPFAM" id="SSF49464">
    <property type="entry name" value="Carboxypeptidase regulatory domain-like"/>
    <property type="match status" value="1"/>
</dbReference>
<dbReference type="InterPro" id="IPR012910">
    <property type="entry name" value="Plug_dom"/>
</dbReference>
<dbReference type="AlphaFoldDB" id="A0A1T5A8I5"/>
<organism evidence="6 7">
    <name type="scientific">Parabacteroides chartae</name>
    <dbReference type="NCBI Taxonomy" id="1037355"/>
    <lineage>
        <taxon>Bacteria</taxon>
        <taxon>Pseudomonadati</taxon>
        <taxon>Bacteroidota</taxon>
        <taxon>Bacteroidia</taxon>
        <taxon>Bacteroidales</taxon>
        <taxon>Tannerellaceae</taxon>
        <taxon>Parabacteroides</taxon>
    </lineage>
</organism>
<keyword evidence="4" id="KW-0812">Transmembrane</keyword>
<comment type="subcellular location">
    <subcellularLocation>
        <location evidence="4">Cell outer membrane</location>
        <topology evidence="4">Multi-pass membrane protein</topology>
    </subcellularLocation>
</comment>
<evidence type="ECO:0000256" key="2">
    <source>
        <dbReference type="ARBA" id="ARBA00023136"/>
    </source>
</evidence>
<dbReference type="Gene3D" id="2.60.40.1120">
    <property type="entry name" value="Carboxypeptidase-like, regulatory domain"/>
    <property type="match status" value="1"/>
</dbReference>
<dbReference type="InterPro" id="IPR023996">
    <property type="entry name" value="TonB-dep_OMP_SusC/RagA"/>
</dbReference>
<dbReference type="GO" id="GO:0009279">
    <property type="term" value="C:cell outer membrane"/>
    <property type="evidence" value="ECO:0007669"/>
    <property type="project" value="UniProtKB-SubCell"/>
</dbReference>
<evidence type="ECO:0000259" key="5">
    <source>
        <dbReference type="SMART" id="SM00965"/>
    </source>
</evidence>
<evidence type="ECO:0000256" key="4">
    <source>
        <dbReference type="PROSITE-ProRule" id="PRU01360"/>
    </source>
</evidence>
<gene>
    <name evidence="6" type="ORF">SAMN05660349_00520</name>
</gene>
<evidence type="ECO:0000313" key="7">
    <source>
        <dbReference type="Proteomes" id="UP000190852"/>
    </source>
</evidence>
<keyword evidence="4" id="KW-1134">Transmembrane beta strand</keyword>
<dbReference type="SUPFAM" id="SSF56935">
    <property type="entry name" value="Porins"/>
    <property type="match status" value="1"/>
</dbReference>
<evidence type="ECO:0000256" key="1">
    <source>
        <dbReference type="ARBA" id="ARBA00022448"/>
    </source>
</evidence>
<protein>
    <submittedName>
        <fullName evidence="6">TonB-linked outer membrane protein, SusC/RagA family</fullName>
    </submittedName>
</protein>
<reference evidence="7" key="1">
    <citation type="submission" date="2017-02" db="EMBL/GenBank/DDBJ databases">
        <authorList>
            <person name="Varghese N."/>
            <person name="Submissions S."/>
        </authorList>
    </citation>
    <scope>NUCLEOTIDE SEQUENCE [LARGE SCALE GENOMIC DNA]</scope>
    <source>
        <strain evidence="7">DSM 24967</strain>
    </source>
</reference>
<dbReference type="SMART" id="SM00965">
    <property type="entry name" value="STN"/>
    <property type="match status" value="1"/>
</dbReference>
<dbReference type="InterPro" id="IPR008969">
    <property type="entry name" value="CarboxyPept-like_regulatory"/>
</dbReference>
<dbReference type="Gene3D" id="2.170.130.10">
    <property type="entry name" value="TonB-dependent receptor, plug domain"/>
    <property type="match status" value="1"/>
</dbReference>
<keyword evidence="1 4" id="KW-0813">Transport</keyword>
<dbReference type="RefSeq" id="WP_079682239.1">
    <property type="nucleotide sequence ID" value="NZ_FUYQ01000002.1"/>
</dbReference>
<dbReference type="Pfam" id="PF13715">
    <property type="entry name" value="CarbopepD_reg_2"/>
    <property type="match status" value="1"/>
</dbReference>
<dbReference type="NCBIfam" id="TIGR04056">
    <property type="entry name" value="OMP_RagA_SusC"/>
    <property type="match status" value="1"/>
</dbReference>
<keyword evidence="7" id="KW-1185">Reference proteome</keyword>
<sequence>MKNKLDITRNKTNRYLKNFTSTLLIILTLSCIPQIGFSKSSGDTKVRMSFDQSGVTIKEVLTSIESKSEYVFFYSDEIKNDLNKRVNIHVNSKTVSEILSNLLKDTQLSFRFNENQVTIARNQKINVDNYIRINGTIKDKDRNPMPGVNILVKGTNLGTASDIDGNFFLEVPDKNAVLQFQFIGFESQEIKVGNQININVILKENETALEEVVVVGYGSQKRVSVVGSITTIEPGKLKAGTTRSMSNNLAGQLAGVIGVQRSGEPGYDNSNFWIRGISSFAGNNNPLVLVDGVERSLNNLDPSEIESFSVLKDASASAVYGVRGANGVVIINTKRGEIGKPKVSVRLDQGITKLGKLPEFIGSADYLSLLNEIARDENKPERYTEEQILKYRTGEDPDLFPNVNWVDAITDDYGHNTRANLTVSGGSDILRYSLVGSFYNEKGIISRDKRQEWNSSSSLNRYNVRSNVDVDVTKTTVFRVNIGGYLQDRRRAPESVDNLFSVAFDTPPFVHPQQYSSGEIPVVPQRANPWALATQRGYETFSDSKLESLFSIEQNLNFITEGLKTKAIFSFDRFQGNGVSRSKSPDYYNPAVGRNEDGSLNLVIYSYGQNFLNHSNSSDWGNKRTYLEWTVSYDRTFGKHTVNGMFLFNRSNYEDGSKLPYRNQGIAGRASYTYDSRYVAELNFGYNGSENFAKGSRYGFFPSVAVGWLLSEEPFMKPYKETFSKIKFRGSYGLVGNDQLGANRGDYRFAYLTTIGDTNGYRWGVDNDYYRAGRWEGNVGVANLTWETVKKANIGLELGLWNAIELQADYFKDRRENIFLQRQTMPGSAGFVQTPFQNFGIVTNQGIDLSLTANKQVSKDFLISARGTFTYAKNKIIEQDEPLGVLGTNRSSTGYPIGQIFGLQDDGLFTDADFVDGELIEGIPEHTFSKVRPGDIKYKDVNKDGVINDLDRSAIGGTWNPQIVYGFGLNFQYKNFDFGFFFQGNAKTYRLIGGNNFIPGSGDGSMGNILSNYQDHWTVDNPDQNAFWPRLSSSRNANNTQGSTWWLHDMSMLRLKNVELGYNFSKKKLLPAFIQSARLFVTGSNLLQFSGFKLWDPELDTSTGLRYPIMKSASFGLEVNF</sequence>
<proteinExistence type="inferred from homology"/>
<dbReference type="InterPro" id="IPR037066">
    <property type="entry name" value="Plug_dom_sf"/>
</dbReference>
<dbReference type="Pfam" id="PF07660">
    <property type="entry name" value="STN"/>
    <property type="match status" value="1"/>
</dbReference>
<keyword evidence="2 4" id="KW-0472">Membrane</keyword>
<evidence type="ECO:0000256" key="3">
    <source>
        <dbReference type="ARBA" id="ARBA00023237"/>
    </source>
</evidence>
<dbReference type="PROSITE" id="PS51257">
    <property type="entry name" value="PROKAR_LIPOPROTEIN"/>
    <property type="match status" value="1"/>
</dbReference>
<dbReference type="EMBL" id="FUYQ01000002">
    <property type="protein sequence ID" value="SKB30973.1"/>
    <property type="molecule type" value="Genomic_DNA"/>
</dbReference>
<dbReference type="Proteomes" id="UP000190852">
    <property type="component" value="Unassembled WGS sequence"/>
</dbReference>
<feature type="domain" description="Secretin/TonB short N-terminal" evidence="5">
    <location>
        <begin position="70"/>
        <end position="122"/>
    </location>
</feature>
<dbReference type="NCBIfam" id="TIGR04057">
    <property type="entry name" value="SusC_RagA_signa"/>
    <property type="match status" value="1"/>
</dbReference>
<accession>A0A1T5A8I5</accession>
<dbReference type="PROSITE" id="PS52016">
    <property type="entry name" value="TONB_DEPENDENT_REC_3"/>
    <property type="match status" value="1"/>
</dbReference>
<dbReference type="InterPro" id="IPR023997">
    <property type="entry name" value="TonB-dep_OMP_SusC/RagA_CS"/>
</dbReference>
<evidence type="ECO:0000313" key="6">
    <source>
        <dbReference type="EMBL" id="SKB30973.1"/>
    </source>
</evidence>
<keyword evidence="3 4" id="KW-0998">Cell outer membrane</keyword>
<dbReference type="InterPro" id="IPR039426">
    <property type="entry name" value="TonB-dep_rcpt-like"/>
</dbReference>
<name>A0A1T5A8I5_9BACT</name>
<dbReference type="Pfam" id="PF07715">
    <property type="entry name" value="Plug"/>
    <property type="match status" value="1"/>
</dbReference>